<gene>
    <name evidence="3" type="ORF">ACFP4F_22920</name>
</gene>
<dbReference type="EMBL" id="JBHSPX010000007">
    <property type="protein sequence ID" value="MFC6065374.1"/>
    <property type="molecule type" value="Genomic_DNA"/>
</dbReference>
<evidence type="ECO:0000256" key="1">
    <source>
        <dbReference type="SAM" id="MobiDB-lite"/>
    </source>
</evidence>
<proteinExistence type="predicted"/>
<dbReference type="PANTHER" id="PTHR33164">
    <property type="entry name" value="TRANSCRIPTIONAL REGULATOR, MARR FAMILY"/>
    <property type="match status" value="1"/>
</dbReference>
<accession>A0ABW1MNL9</accession>
<organism evidence="3 4">
    <name type="scientific">Streptomyces ochraceiscleroticus</name>
    <dbReference type="NCBI Taxonomy" id="47761"/>
    <lineage>
        <taxon>Bacteria</taxon>
        <taxon>Bacillati</taxon>
        <taxon>Actinomycetota</taxon>
        <taxon>Actinomycetes</taxon>
        <taxon>Kitasatosporales</taxon>
        <taxon>Streptomycetaceae</taxon>
        <taxon>Streptomyces</taxon>
    </lineage>
</organism>
<dbReference type="SUPFAM" id="SSF46785">
    <property type="entry name" value="Winged helix' DNA-binding domain"/>
    <property type="match status" value="1"/>
</dbReference>
<dbReference type="InterPro" id="IPR036390">
    <property type="entry name" value="WH_DNA-bd_sf"/>
</dbReference>
<evidence type="ECO:0000313" key="3">
    <source>
        <dbReference type="EMBL" id="MFC6065374.1"/>
    </source>
</evidence>
<name>A0ABW1MNL9_9ACTN</name>
<comment type="caution">
    <text evidence="3">The sequence shown here is derived from an EMBL/GenBank/DDBJ whole genome shotgun (WGS) entry which is preliminary data.</text>
</comment>
<keyword evidence="4" id="KW-1185">Reference proteome</keyword>
<dbReference type="Gene3D" id="1.10.10.10">
    <property type="entry name" value="Winged helix-like DNA-binding domain superfamily/Winged helix DNA-binding domain"/>
    <property type="match status" value="1"/>
</dbReference>
<dbReference type="InterPro" id="IPR039422">
    <property type="entry name" value="MarR/SlyA-like"/>
</dbReference>
<dbReference type="InterPro" id="IPR036388">
    <property type="entry name" value="WH-like_DNA-bd_sf"/>
</dbReference>
<reference evidence="4" key="1">
    <citation type="journal article" date="2019" name="Int. J. Syst. Evol. Microbiol.">
        <title>The Global Catalogue of Microorganisms (GCM) 10K type strain sequencing project: providing services to taxonomists for standard genome sequencing and annotation.</title>
        <authorList>
            <consortium name="The Broad Institute Genomics Platform"/>
            <consortium name="The Broad Institute Genome Sequencing Center for Infectious Disease"/>
            <person name="Wu L."/>
            <person name="Ma J."/>
        </authorList>
    </citation>
    <scope>NUCLEOTIDE SEQUENCE [LARGE SCALE GENOMIC DNA]</scope>
    <source>
        <strain evidence="4">CGMCC 1.15180</strain>
    </source>
</reference>
<protein>
    <submittedName>
        <fullName evidence="3">MarR family winged helix-turn-helix transcriptional regulator</fullName>
    </submittedName>
</protein>
<dbReference type="PRINTS" id="PR00598">
    <property type="entry name" value="HTHMARR"/>
</dbReference>
<feature type="domain" description="HTH marR-type" evidence="2">
    <location>
        <begin position="37"/>
        <end position="167"/>
    </location>
</feature>
<evidence type="ECO:0000313" key="4">
    <source>
        <dbReference type="Proteomes" id="UP001596139"/>
    </source>
</evidence>
<evidence type="ECO:0000259" key="2">
    <source>
        <dbReference type="PROSITE" id="PS50995"/>
    </source>
</evidence>
<dbReference type="RefSeq" id="WP_107053954.1">
    <property type="nucleotide sequence ID" value="NZ_JBHSPX010000007.1"/>
</dbReference>
<dbReference type="Pfam" id="PF01047">
    <property type="entry name" value="MarR"/>
    <property type="match status" value="1"/>
</dbReference>
<dbReference type="PROSITE" id="PS50995">
    <property type="entry name" value="HTH_MARR_2"/>
    <property type="match status" value="1"/>
</dbReference>
<dbReference type="InterPro" id="IPR000835">
    <property type="entry name" value="HTH_MarR-typ"/>
</dbReference>
<dbReference type="SMART" id="SM00347">
    <property type="entry name" value="HTH_MARR"/>
    <property type="match status" value="1"/>
</dbReference>
<feature type="region of interest" description="Disordered" evidence="1">
    <location>
        <begin position="1"/>
        <end position="37"/>
    </location>
</feature>
<dbReference type="PANTHER" id="PTHR33164:SF95">
    <property type="entry name" value="TRANSCRIPTIONAL REGULATOR"/>
    <property type="match status" value="1"/>
</dbReference>
<dbReference type="Proteomes" id="UP001596139">
    <property type="component" value="Unassembled WGS sequence"/>
</dbReference>
<sequence length="176" mass="19392">MIRVRQYAGPGRIGKPPRTDPEDVITAPRTPQSPSLRESPLHLLRRSLQAYTAVWQATVGDVTPPQYAVLLTVREQPDIDQSRLGRVTGIDLATLAPLVHRLEQRDLLTRRVDPANRRRKLLRLTDDGVRALERTGPLADEVDAVALRGLTADQRASLTDALRSISDASGETPGRA</sequence>